<dbReference type="SUPFAM" id="SSF52540">
    <property type="entry name" value="P-loop containing nucleoside triphosphate hydrolases"/>
    <property type="match status" value="1"/>
</dbReference>
<proteinExistence type="inferred from homology"/>
<dbReference type="EMBL" id="JAGKQM010000017">
    <property type="protein sequence ID" value="KAH0867823.1"/>
    <property type="molecule type" value="Genomic_DNA"/>
</dbReference>
<dbReference type="Pfam" id="PF00265">
    <property type="entry name" value="TK"/>
    <property type="match status" value="1"/>
</dbReference>
<evidence type="ECO:0000256" key="3">
    <source>
        <dbReference type="ARBA" id="ARBA00022634"/>
    </source>
</evidence>
<evidence type="ECO:0000256" key="1">
    <source>
        <dbReference type="ARBA" id="ARBA00007587"/>
    </source>
</evidence>
<dbReference type="InterPro" id="IPR001267">
    <property type="entry name" value="Thymidine_kinase"/>
</dbReference>
<dbReference type="PANTHER" id="PTHR11441">
    <property type="entry name" value="THYMIDINE KINASE"/>
    <property type="match status" value="1"/>
</dbReference>
<organism evidence="10 11">
    <name type="scientific">Brassica napus</name>
    <name type="common">Rape</name>
    <dbReference type="NCBI Taxonomy" id="3708"/>
    <lineage>
        <taxon>Eukaryota</taxon>
        <taxon>Viridiplantae</taxon>
        <taxon>Streptophyta</taxon>
        <taxon>Embryophyta</taxon>
        <taxon>Tracheophyta</taxon>
        <taxon>Spermatophyta</taxon>
        <taxon>Magnoliopsida</taxon>
        <taxon>eudicotyledons</taxon>
        <taxon>Gunneridae</taxon>
        <taxon>Pentapetalae</taxon>
        <taxon>rosids</taxon>
        <taxon>malvids</taxon>
        <taxon>Brassicales</taxon>
        <taxon>Brassicaceae</taxon>
        <taxon>Brassiceae</taxon>
        <taxon>Brassica</taxon>
    </lineage>
</organism>
<evidence type="ECO:0000256" key="2">
    <source>
        <dbReference type="ARBA" id="ARBA00012118"/>
    </source>
</evidence>
<dbReference type="PANTHER" id="PTHR11441:SF12">
    <property type="entry name" value="THYMIDINE KINASE A"/>
    <property type="match status" value="1"/>
</dbReference>
<dbReference type="EC" id="2.7.1.21" evidence="2 8"/>
<gene>
    <name evidence="10" type="ORF">HID58_074845</name>
</gene>
<evidence type="ECO:0000256" key="5">
    <source>
        <dbReference type="ARBA" id="ARBA00022741"/>
    </source>
</evidence>
<evidence type="ECO:0000256" key="6">
    <source>
        <dbReference type="ARBA" id="ARBA00022777"/>
    </source>
</evidence>
<evidence type="ECO:0000256" key="4">
    <source>
        <dbReference type="ARBA" id="ARBA00022679"/>
    </source>
</evidence>
<evidence type="ECO:0000313" key="10">
    <source>
        <dbReference type="EMBL" id="KAH0867823.1"/>
    </source>
</evidence>
<evidence type="ECO:0000256" key="7">
    <source>
        <dbReference type="ARBA" id="ARBA00022840"/>
    </source>
</evidence>
<comment type="caution">
    <text evidence="10">The sequence shown here is derived from an EMBL/GenBank/DDBJ whole genome shotgun (WGS) entry which is preliminary data.</text>
</comment>
<evidence type="ECO:0000313" key="11">
    <source>
        <dbReference type="Proteomes" id="UP000824890"/>
    </source>
</evidence>
<keyword evidence="7 8" id="KW-0067">ATP-binding</keyword>
<protein>
    <recommendedName>
        <fullName evidence="2 8">Thymidine kinase</fullName>
        <ecNumber evidence="2 8">2.7.1.21</ecNumber>
    </recommendedName>
</protein>
<evidence type="ECO:0000256" key="9">
    <source>
        <dbReference type="RuleBase" id="RU004165"/>
    </source>
</evidence>
<keyword evidence="3 8" id="KW-0237">DNA synthesis</keyword>
<dbReference type="Proteomes" id="UP000824890">
    <property type="component" value="Unassembled WGS sequence"/>
</dbReference>
<keyword evidence="4 8" id="KW-0808">Transferase</keyword>
<keyword evidence="11" id="KW-1185">Reference proteome</keyword>
<sequence>MDTRYAKDSVVNHDGIGFPCLALTDLMSFLERFGHDTYNKFFGDHYEFCCKVADVNGKTVTVAGLDGDYLRCYCEVASKEVLDSGNARAESCAEKDVVMV</sequence>
<comment type="similarity">
    <text evidence="1 9">Belongs to the thymidine kinase family.</text>
</comment>
<comment type="catalytic activity">
    <reaction evidence="8">
        <text>thymidine + ATP = dTMP + ADP + H(+)</text>
        <dbReference type="Rhea" id="RHEA:19129"/>
        <dbReference type="ChEBI" id="CHEBI:15378"/>
        <dbReference type="ChEBI" id="CHEBI:17748"/>
        <dbReference type="ChEBI" id="CHEBI:30616"/>
        <dbReference type="ChEBI" id="CHEBI:63528"/>
        <dbReference type="ChEBI" id="CHEBI:456216"/>
        <dbReference type="EC" id="2.7.1.21"/>
    </reaction>
</comment>
<accession>A0ABQ7YKM9</accession>
<evidence type="ECO:0000256" key="8">
    <source>
        <dbReference type="RuleBase" id="RU000544"/>
    </source>
</evidence>
<keyword evidence="5 8" id="KW-0547">Nucleotide-binding</keyword>
<keyword evidence="6 8" id="KW-0418">Kinase</keyword>
<dbReference type="Gene3D" id="3.40.50.300">
    <property type="entry name" value="P-loop containing nucleotide triphosphate hydrolases"/>
    <property type="match status" value="1"/>
</dbReference>
<dbReference type="InterPro" id="IPR027417">
    <property type="entry name" value="P-loop_NTPase"/>
</dbReference>
<reference evidence="10 11" key="1">
    <citation type="submission" date="2021-05" db="EMBL/GenBank/DDBJ databases">
        <title>Genome Assembly of Synthetic Allotetraploid Brassica napus Reveals Homoeologous Exchanges between Subgenomes.</title>
        <authorList>
            <person name="Davis J.T."/>
        </authorList>
    </citation>
    <scope>NUCLEOTIDE SEQUENCE [LARGE SCALE GENOMIC DNA]</scope>
    <source>
        <strain evidence="11">cv. Da-Ae</strain>
        <tissue evidence="10">Seedling</tissue>
    </source>
</reference>
<name>A0ABQ7YKM9_BRANA</name>